<organism evidence="1">
    <name type="scientific">viral metagenome</name>
    <dbReference type="NCBI Taxonomy" id="1070528"/>
    <lineage>
        <taxon>unclassified sequences</taxon>
        <taxon>metagenomes</taxon>
        <taxon>organismal metagenomes</taxon>
    </lineage>
</organism>
<dbReference type="AlphaFoldDB" id="A0A6C0DI61"/>
<proteinExistence type="predicted"/>
<evidence type="ECO:0000313" key="1">
    <source>
        <dbReference type="EMBL" id="QHT16111.1"/>
    </source>
</evidence>
<reference evidence="1" key="1">
    <citation type="journal article" date="2020" name="Nature">
        <title>Giant virus diversity and host interactions through global metagenomics.</title>
        <authorList>
            <person name="Schulz F."/>
            <person name="Roux S."/>
            <person name="Paez-Espino D."/>
            <person name="Jungbluth S."/>
            <person name="Walsh D.A."/>
            <person name="Denef V.J."/>
            <person name="McMahon K.D."/>
            <person name="Konstantinidis K.T."/>
            <person name="Eloe-Fadrosh E.A."/>
            <person name="Kyrpides N.C."/>
            <person name="Woyke T."/>
        </authorList>
    </citation>
    <scope>NUCLEOTIDE SEQUENCE</scope>
    <source>
        <strain evidence="1">GVMAG-M-3300023174-182</strain>
    </source>
</reference>
<sequence>MNDVSNNNITKDDDDVNLLSGDNKVDVEIEPDVKSNKVNIHIQFCSFSVFLNCFPKGSP</sequence>
<name>A0A6C0DI61_9ZZZZ</name>
<protein>
    <submittedName>
        <fullName evidence="1">Uncharacterized protein</fullName>
    </submittedName>
</protein>
<dbReference type="EMBL" id="MN739616">
    <property type="protein sequence ID" value="QHT16111.1"/>
    <property type="molecule type" value="Genomic_DNA"/>
</dbReference>
<accession>A0A6C0DI61</accession>